<dbReference type="EMBL" id="LITQ01000020">
    <property type="protein sequence ID" value="OAA92457.1"/>
    <property type="molecule type" value="Genomic_DNA"/>
</dbReference>
<dbReference type="InterPro" id="IPR011256">
    <property type="entry name" value="Reg_factor_effector_dom_sf"/>
</dbReference>
<dbReference type="Gene3D" id="3.20.80.10">
    <property type="entry name" value="Regulatory factor, effector binding domain"/>
    <property type="match status" value="1"/>
</dbReference>
<dbReference type="PATRIC" id="fig|1705578.3.peg.1327"/>
<dbReference type="RefSeq" id="WP_242866931.1">
    <property type="nucleotide sequence ID" value="NZ_LITQ01000020.1"/>
</dbReference>
<dbReference type="Pfam" id="PF06445">
    <property type="entry name" value="GyrI-like"/>
    <property type="match status" value="1"/>
</dbReference>
<feature type="domain" description="GyrI-like small molecule binding" evidence="1">
    <location>
        <begin position="1"/>
        <end position="66"/>
    </location>
</feature>
<comment type="caution">
    <text evidence="2">The sequence shown here is derived from an EMBL/GenBank/DDBJ whole genome shotgun (WGS) entry which is preliminary data.</text>
</comment>
<protein>
    <submittedName>
        <fullName evidence="2">Bacterial transcription activator, effector binding domain</fullName>
    </submittedName>
</protein>
<evidence type="ECO:0000313" key="2">
    <source>
        <dbReference type="EMBL" id="OAA92457.1"/>
    </source>
</evidence>
<keyword evidence="5" id="KW-1185">Reference proteome</keyword>
<evidence type="ECO:0000259" key="1">
    <source>
        <dbReference type="Pfam" id="PF06445"/>
    </source>
</evidence>
<dbReference type="Proteomes" id="UP000093694">
    <property type="component" value="Unassembled WGS sequence"/>
</dbReference>
<organism evidence="2 4">
    <name type="scientific">Clostridium coskatii</name>
    <dbReference type="NCBI Taxonomy" id="1705578"/>
    <lineage>
        <taxon>Bacteria</taxon>
        <taxon>Bacillati</taxon>
        <taxon>Bacillota</taxon>
        <taxon>Clostridia</taxon>
        <taxon>Eubacteriales</taxon>
        <taxon>Clostridiaceae</taxon>
        <taxon>Clostridium</taxon>
    </lineage>
</organism>
<gene>
    <name evidence="3" type="ORF">CLCOS_42490</name>
    <name evidence="2" type="ORF">WX73_00936</name>
</gene>
<dbReference type="InterPro" id="IPR029442">
    <property type="entry name" value="GyrI-like"/>
</dbReference>
<proteinExistence type="predicted"/>
<accession>A0A166SKQ6</accession>
<dbReference type="SUPFAM" id="SSF55136">
    <property type="entry name" value="Probable bacterial effector-binding domain"/>
    <property type="match status" value="1"/>
</dbReference>
<evidence type="ECO:0000313" key="3">
    <source>
        <dbReference type="EMBL" id="OBR89940.1"/>
    </source>
</evidence>
<evidence type="ECO:0000313" key="4">
    <source>
        <dbReference type="Proteomes" id="UP000077384"/>
    </source>
</evidence>
<name>A0A166SKQ6_9CLOT</name>
<sequence length="68" mass="7834">MPGDLCAKSVLRGSYSELISVYAKLREWVENEGYKLTNPPYEVYVTDPHQVTIPKDLVTEVYFPVKKK</sequence>
<dbReference type="EMBL" id="LROR01000108">
    <property type="protein sequence ID" value="OBR89940.1"/>
    <property type="molecule type" value="Genomic_DNA"/>
</dbReference>
<dbReference type="AlphaFoldDB" id="A0A166SKQ6"/>
<reference evidence="3 5" key="2">
    <citation type="journal article" date="2016" name="Front. Microbiol.">
        <title>Industrial Acetogenic Biocatalysts: A Comparative Metabolic and Genomic Analysis.</title>
        <authorList>
            <person name="Bengelsdorf F."/>
            <person name="Poehlein A."/>
            <person name="Sonja S."/>
            <person name="Erz C."/>
            <person name="Hummel T."/>
            <person name="Hoffmeister S."/>
            <person name="Daniel R."/>
            <person name="Durre P."/>
        </authorList>
    </citation>
    <scope>NUCLEOTIDE SEQUENCE [LARGE SCALE GENOMIC DNA]</scope>
    <source>
        <strain evidence="3 5">PTA-10522</strain>
    </source>
</reference>
<evidence type="ECO:0000313" key="5">
    <source>
        <dbReference type="Proteomes" id="UP000093694"/>
    </source>
</evidence>
<dbReference type="Proteomes" id="UP000077384">
    <property type="component" value="Unassembled WGS sequence"/>
</dbReference>
<reference evidence="2 4" key="1">
    <citation type="journal article" date="2015" name="Biotechnol. Bioeng.">
        <title>Genome sequence and phenotypic characterization of Caulobacter segnis.</title>
        <authorList>
            <person name="Patel S."/>
            <person name="Fletcher B."/>
            <person name="Scott D.C."/>
            <person name="Ely B."/>
        </authorList>
    </citation>
    <scope>NUCLEOTIDE SEQUENCE [LARGE SCALE GENOMIC DNA]</scope>
    <source>
        <strain evidence="2 4">PS02</strain>
    </source>
</reference>